<feature type="region of interest" description="Disordered" evidence="3">
    <location>
        <begin position="129"/>
        <end position="150"/>
    </location>
</feature>
<reference evidence="4" key="1">
    <citation type="journal article" date="2020" name="Stud. Mycol.">
        <title>101 Dothideomycetes genomes: a test case for predicting lifestyles and emergence of pathogens.</title>
        <authorList>
            <person name="Haridas S."/>
            <person name="Albert R."/>
            <person name="Binder M."/>
            <person name="Bloem J."/>
            <person name="Labutti K."/>
            <person name="Salamov A."/>
            <person name="Andreopoulos B."/>
            <person name="Baker S."/>
            <person name="Barry K."/>
            <person name="Bills G."/>
            <person name="Bluhm B."/>
            <person name="Cannon C."/>
            <person name="Castanera R."/>
            <person name="Culley D."/>
            <person name="Daum C."/>
            <person name="Ezra D."/>
            <person name="Gonzalez J."/>
            <person name="Henrissat B."/>
            <person name="Kuo A."/>
            <person name="Liang C."/>
            <person name="Lipzen A."/>
            <person name="Lutzoni F."/>
            <person name="Magnuson J."/>
            <person name="Mondo S."/>
            <person name="Nolan M."/>
            <person name="Ohm R."/>
            <person name="Pangilinan J."/>
            <person name="Park H.-J."/>
            <person name="Ramirez L."/>
            <person name="Alfaro M."/>
            <person name="Sun H."/>
            <person name="Tritt A."/>
            <person name="Yoshinaga Y."/>
            <person name="Zwiers L.-H."/>
            <person name="Turgeon B."/>
            <person name="Goodwin S."/>
            <person name="Spatafora J."/>
            <person name="Crous P."/>
            <person name="Grigoriev I."/>
        </authorList>
    </citation>
    <scope>NUCLEOTIDE SEQUENCE</scope>
    <source>
        <strain evidence="4">CBS 207.26</strain>
    </source>
</reference>
<evidence type="ECO:0000256" key="3">
    <source>
        <dbReference type="SAM" id="MobiDB-lite"/>
    </source>
</evidence>
<dbReference type="EMBL" id="ML994651">
    <property type="protein sequence ID" value="KAF2181753.1"/>
    <property type="molecule type" value="Genomic_DNA"/>
</dbReference>
<dbReference type="Gene3D" id="2.40.50.140">
    <property type="entry name" value="Nucleic acid-binding proteins"/>
    <property type="match status" value="1"/>
</dbReference>
<gene>
    <name evidence="4" type="ORF">K469DRAFT_713348</name>
</gene>
<dbReference type="Proteomes" id="UP000800200">
    <property type="component" value="Unassembled WGS sequence"/>
</dbReference>
<evidence type="ECO:0008006" key="6">
    <source>
        <dbReference type="Google" id="ProtNLM"/>
    </source>
</evidence>
<protein>
    <recommendedName>
        <fullName evidence="6">SsDNA binding protein-like protein</fullName>
    </recommendedName>
</protein>
<proteinExistence type="predicted"/>
<evidence type="ECO:0000256" key="2">
    <source>
        <dbReference type="PROSITE-ProRule" id="PRU00252"/>
    </source>
</evidence>
<organism evidence="4 5">
    <name type="scientific">Zopfia rhizophila CBS 207.26</name>
    <dbReference type="NCBI Taxonomy" id="1314779"/>
    <lineage>
        <taxon>Eukaryota</taxon>
        <taxon>Fungi</taxon>
        <taxon>Dikarya</taxon>
        <taxon>Ascomycota</taxon>
        <taxon>Pezizomycotina</taxon>
        <taxon>Dothideomycetes</taxon>
        <taxon>Dothideomycetes incertae sedis</taxon>
        <taxon>Zopfiaceae</taxon>
        <taxon>Zopfia</taxon>
    </lineage>
</organism>
<dbReference type="CDD" id="cd04496">
    <property type="entry name" value="SSB_OBF"/>
    <property type="match status" value="1"/>
</dbReference>
<name>A0A6A6DRS7_9PEZI</name>
<dbReference type="SUPFAM" id="SSF50249">
    <property type="entry name" value="Nucleic acid-binding proteins"/>
    <property type="match status" value="1"/>
</dbReference>
<evidence type="ECO:0000313" key="5">
    <source>
        <dbReference type="Proteomes" id="UP000800200"/>
    </source>
</evidence>
<dbReference type="GO" id="GO:0003697">
    <property type="term" value="F:single-stranded DNA binding"/>
    <property type="evidence" value="ECO:0007669"/>
    <property type="project" value="InterPro"/>
</dbReference>
<evidence type="ECO:0000256" key="1">
    <source>
        <dbReference type="ARBA" id="ARBA00023125"/>
    </source>
</evidence>
<dbReference type="InterPro" id="IPR012340">
    <property type="entry name" value="NA-bd_OB-fold"/>
</dbReference>
<accession>A0A6A6DRS7</accession>
<dbReference type="InterPro" id="IPR000424">
    <property type="entry name" value="Primosome_PriB/ssb"/>
</dbReference>
<dbReference type="AlphaFoldDB" id="A0A6A6DRS7"/>
<dbReference type="PROSITE" id="PS50935">
    <property type="entry name" value="SSB"/>
    <property type="match status" value="1"/>
</dbReference>
<evidence type="ECO:0000313" key="4">
    <source>
        <dbReference type="EMBL" id="KAF2181753.1"/>
    </source>
</evidence>
<dbReference type="Pfam" id="PF00436">
    <property type="entry name" value="SSB"/>
    <property type="match status" value="1"/>
</dbReference>
<keyword evidence="1 2" id="KW-0238">DNA-binding</keyword>
<dbReference type="OrthoDB" id="1078367at2759"/>
<sequence length="150" mass="16260">MFSSAFRASRSAAVSARAFSTTPRASLARMSIVGRLGVAPEEVTTSTGEKTLVRYVIGSSTGKGDDRKTSWFRVASFVQGPQKEFLMGLPKGSLIYVDADARMDSYTDAEGNKKTNLSLIARNFDVISRPKTEQSPELNEEGVVQEQAST</sequence>
<keyword evidence="5" id="KW-1185">Reference proteome</keyword>